<dbReference type="Gene3D" id="3.40.50.1820">
    <property type="entry name" value="alpha/beta hydrolase"/>
    <property type="match status" value="1"/>
</dbReference>
<name>A0ABQ9LZJ0_HEVBR</name>
<organism evidence="1 2">
    <name type="scientific">Hevea brasiliensis</name>
    <name type="common">Para rubber tree</name>
    <name type="synonym">Siphonia brasiliensis</name>
    <dbReference type="NCBI Taxonomy" id="3981"/>
    <lineage>
        <taxon>Eukaryota</taxon>
        <taxon>Viridiplantae</taxon>
        <taxon>Streptophyta</taxon>
        <taxon>Embryophyta</taxon>
        <taxon>Tracheophyta</taxon>
        <taxon>Spermatophyta</taxon>
        <taxon>Magnoliopsida</taxon>
        <taxon>eudicotyledons</taxon>
        <taxon>Gunneridae</taxon>
        <taxon>Pentapetalae</taxon>
        <taxon>rosids</taxon>
        <taxon>fabids</taxon>
        <taxon>Malpighiales</taxon>
        <taxon>Euphorbiaceae</taxon>
        <taxon>Crotonoideae</taxon>
        <taxon>Micrandreae</taxon>
        <taxon>Hevea</taxon>
    </lineage>
</organism>
<accession>A0ABQ9LZJ0</accession>
<evidence type="ECO:0000313" key="2">
    <source>
        <dbReference type="Proteomes" id="UP001174677"/>
    </source>
</evidence>
<dbReference type="InterPro" id="IPR008547">
    <property type="entry name" value="DUF829_TMEM53"/>
</dbReference>
<evidence type="ECO:0000313" key="1">
    <source>
        <dbReference type="EMBL" id="KAJ9172768.1"/>
    </source>
</evidence>
<dbReference type="Proteomes" id="UP001174677">
    <property type="component" value="Chromosome 9"/>
</dbReference>
<reference evidence="1" key="1">
    <citation type="journal article" date="2023" name="Plant Biotechnol. J.">
        <title>Chromosome-level wild Hevea brasiliensis genome provides new tools for genomic-assisted breeding and valuable loci to elevate rubber yield.</title>
        <authorList>
            <person name="Cheng H."/>
            <person name="Song X."/>
            <person name="Hu Y."/>
            <person name="Wu T."/>
            <person name="Yang Q."/>
            <person name="An Z."/>
            <person name="Feng S."/>
            <person name="Deng Z."/>
            <person name="Wu W."/>
            <person name="Zeng X."/>
            <person name="Tu M."/>
            <person name="Wang X."/>
            <person name="Huang H."/>
        </authorList>
    </citation>
    <scope>NUCLEOTIDE SEQUENCE</scope>
    <source>
        <strain evidence="1">MT/VB/25A 57/8</strain>
    </source>
</reference>
<comment type="caution">
    <text evidence="1">The sequence shown here is derived from an EMBL/GenBank/DDBJ whole genome shotgun (WGS) entry which is preliminary data.</text>
</comment>
<dbReference type="Pfam" id="PF05705">
    <property type="entry name" value="DUF829"/>
    <property type="match status" value="1"/>
</dbReference>
<dbReference type="PANTHER" id="PTHR12265">
    <property type="entry name" value="TRANSMEMBRANE PROTEIN 53"/>
    <property type="match status" value="1"/>
</dbReference>
<gene>
    <name evidence="1" type="ORF">P3X46_015977</name>
</gene>
<evidence type="ECO:0008006" key="3">
    <source>
        <dbReference type="Google" id="ProtNLM"/>
    </source>
</evidence>
<dbReference type="PANTHER" id="PTHR12265:SF11">
    <property type="entry name" value="ALPHA_BETA-HYDROLASES SUPERFAMILY PROTEIN"/>
    <property type="match status" value="1"/>
</dbReference>
<keyword evidence="2" id="KW-1185">Reference proteome</keyword>
<dbReference type="SUPFAM" id="SSF53474">
    <property type="entry name" value="alpha/beta-Hydrolases"/>
    <property type="match status" value="1"/>
</dbReference>
<dbReference type="EMBL" id="JARPOI010000009">
    <property type="protein sequence ID" value="KAJ9172768.1"/>
    <property type="molecule type" value="Genomic_DNA"/>
</dbReference>
<proteinExistence type="predicted"/>
<protein>
    <recommendedName>
        <fullName evidence="3">Transmembrane protein 53</fullName>
    </recommendedName>
</protein>
<sequence length="407" mass="45911">MEIQVRIFNRQLLNTPRNFLQSPLIPYRSLSPQHHRPIHFISTASLPLSRIHSSFSPFSRTPITPNPNPRSFVLSLSSPHLLNPLIPSNYSNFSFKFHPNDGVFAWHRAPESGIIGALGAKDPVVTVVLLGWLGAKQKHLKKYVEWYNSRGINAITFVVGVGELFGFDFGERVEKRIAALVNELISWVSERQEDGREQCLFFHTFSNTGWFVYGYILDMLQGREDLKEKIKGCVVDSGGGDPFNPKVWAAGFSAALLKKHSSGAQPLVEAKEISELESQDCESEIQEKEPPLVEAMVLSVLEKLFSVVLKLPDVDQKLKKIVSDLSKDQPSCPQLYLYSTADKVVPYQSVESLIEDQRKMGRKVLSYNFGSSPHVDHYRTFPDIYLSVLHNFLTECFAVVKQMTSAN</sequence>
<dbReference type="InterPro" id="IPR029058">
    <property type="entry name" value="AB_hydrolase_fold"/>
</dbReference>